<reference evidence="2" key="1">
    <citation type="submission" date="2020-07" db="EMBL/GenBank/DDBJ databases">
        <authorList>
            <person name="Nazaruddin N."/>
        </authorList>
    </citation>
    <scope>NUCLEOTIDE SEQUENCE</scope>
</reference>
<sequence length="537" mass="59684">NAVANDYATENRNGKLDPSIERIFRGSGEQRSNVGSETSKSVHHEDADKRLVRMKRDKVQSGSSRSLNEERSISDKRGKSSSRISRYSKAALPKLPDKDHEVDQEKFEYTDEAEDDASRNKETRYKSNDLRANEDSAGFIDQEERSNLYDDFESKDVVKRGASGAEDYEEVDDDAVGAAEDTAALRRNSLIQDEETEKREVHSDVRVKREHENTKGESENSEEKSGNPGASGDSSSDRKTAETSSKRDTVSDNKAAEATASEAGKDSNDQSKKNVAEKSENCGQGSGSNNEKLIGETVKLQNEQRLNSGIVTDARTGNQGTDLLSGKVAESKVADVANNAAGEGYQRRVEEQIQRKIDSIKEQIKREIEESQRLREIEENNARFDELRELQEGEASLAGEDASDKSQTNSDNTVKRSTKRSKRQDNAVQESETSSKKSRRGTTMRKRSTTKKEKFKKTMVCFLDRQSNEDEKVVAEEDSSSGKKSASVALLRQSDEELAPLATEYGEAFGGLNGDPGMELARFKRIKRVLRSSTSKI</sequence>
<keyword evidence="3" id="KW-1185">Reference proteome</keyword>
<feature type="compositionally biased region" description="Basic and acidic residues" evidence="1">
    <location>
        <begin position="116"/>
        <end position="134"/>
    </location>
</feature>
<feature type="compositionally biased region" description="Polar residues" evidence="1">
    <location>
        <begin position="29"/>
        <end position="39"/>
    </location>
</feature>
<protein>
    <submittedName>
        <fullName evidence="2">Uncharacterized protein</fullName>
    </submittedName>
</protein>
<feature type="compositionally biased region" description="Basic and acidic residues" evidence="1">
    <location>
        <begin position="12"/>
        <end position="24"/>
    </location>
</feature>
<feature type="non-terminal residue" evidence="2">
    <location>
        <position position="537"/>
    </location>
</feature>
<name>A0A6V7H5I1_9HYME</name>
<feature type="non-terminal residue" evidence="2">
    <location>
        <position position="1"/>
    </location>
</feature>
<evidence type="ECO:0000256" key="1">
    <source>
        <dbReference type="SAM" id="MobiDB-lite"/>
    </source>
</evidence>
<feature type="compositionally biased region" description="Basic and acidic residues" evidence="1">
    <location>
        <begin position="263"/>
        <end position="280"/>
    </location>
</feature>
<comment type="caution">
    <text evidence="2">The sequence shown here is derived from an EMBL/GenBank/DDBJ whole genome shotgun (WGS) entry which is preliminary data.</text>
</comment>
<evidence type="ECO:0000313" key="3">
    <source>
        <dbReference type="Proteomes" id="UP000752696"/>
    </source>
</evidence>
<feature type="region of interest" description="Disordered" evidence="1">
    <location>
        <begin position="368"/>
        <end position="488"/>
    </location>
</feature>
<accession>A0A6V7H5I1</accession>
<feature type="compositionally biased region" description="Polar residues" evidence="1">
    <location>
        <begin position="281"/>
        <end position="291"/>
    </location>
</feature>
<dbReference type="OrthoDB" id="7610784at2759"/>
<evidence type="ECO:0000313" key="2">
    <source>
        <dbReference type="EMBL" id="CAD1474607.1"/>
    </source>
</evidence>
<feature type="compositionally biased region" description="Basic and acidic residues" evidence="1">
    <location>
        <begin position="235"/>
        <end position="255"/>
    </location>
</feature>
<organism evidence="2 3">
    <name type="scientific">Heterotrigona itama</name>
    <dbReference type="NCBI Taxonomy" id="395501"/>
    <lineage>
        <taxon>Eukaryota</taxon>
        <taxon>Metazoa</taxon>
        <taxon>Ecdysozoa</taxon>
        <taxon>Arthropoda</taxon>
        <taxon>Hexapoda</taxon>
        <taxon>Insecta</taxon>
        <taxon>Pterygota</taxon>
        <taxon>Neoptera</taxon>
        <taxon>Endopterygota</taxon>
        <taxon>Hymenoptera</taxon>
        <taxon>Apocrita</taxon>
        <taxon>Aculeata</taxon>
        <taxon>Apoidea</taxon>
        <taxon>Anthophila</taxon>
        <taxon>Apidae</taxon>
        <taxon>Heterotrigona</taxon>
    </lineage>
</organism>
<proteinExistence type="predicted"/>
<feature type="compositionally biased region" description="Basic and acidic residues" evidence="1">
    <location>
        <begin position="368"/>
        <end position="391"/>
    </location>
</feature>
<gene>
    <name evidence="2" type="ORF">MHI_LOCUS480362</name>
</gene>
<dbReference type="EMBL" id="CAJDYZ010007772">
    <property type="protein sequence ID" value="CAD1474607.1"/>
    <property type="molecule type" value="Genomic_DNA"/>
</dbReference>
<feature type="compositionally biased region" description="Basic residues" evidence="1">
    <location>
        <begin position="436"/>
        <end position="457"/>
    </location>
</feature>
<feature type="compositionally biased region" description="Basic and acidic residues" evidence="1">
    <location>
        <begin position="196"/>
        <end position="225"/>
    </location>
</feature>
<dbReference type="AlphaFoldDB" id="A0A6V7H5I1"/>
<feature type="compositionally biased region" description="Basic and acidic residues" evidence="1">
    <location>
        <begin position="95"/>
        <end position="109"/>
    </location>
</feature>
<feature type="compositionally biased region" description="Basic and acidic residues" evidence="1">
    <location>
        <begin position="466"/>
        <end position="475"/>
    </location>
</feature>
<feature type="compositionally biased region" description="Basic and acidic residues" evidence="1">
    <location>
        <begin position="40"/>
        <end position="51"/>
    </location>
</feature>
<feature type="compositionally biased region" description="Basic and acidic residues" evidence="1">
    <location>
        <begin position="67"/>
        <end position="78"/>
    </location>
</feature>
<feature type="region of interest" description="Disordered" evidence="1">
    <location>
        <begin position="1"/>
        <end position="147"/>
    </location>
</feature>
<feature type="region of interest" description="Disordered" evidence="1">
    <location>
        <begin position="186"/>
        <end position="303"/>
    </location>
</feature>
<dbReference type="Proteomes" id="UP000752696">
    <property type="component" value="Unassembled WGS sequence"/>
</dbReference>